<dbReference type="PANTHER" id="PTHR43792">
    <property type="entry name" value="GNAT FAMILY, PUTATIVE (AFU_ORTHOLOGUE AFUA_3G00765)-RELATED-RELATED"/>
    <property type="match status" value="1"/>
</dbReference>
<reference evidence="2" key="1">
    <citation type="submission" date="2020-09" db="EMBL/GenBank/DDBJ databases">
        <title>New species isolated from human feces.</title>
        <authorList>
            <person name="Kitahara M."/>
            <person name="Shigeno Y."/>
            <person name="Shime M."/>
            <person name="Matsumoto Y."/>
            <person name="Nakamura S."/>
            <person name="Motooka D."/>
            <person name="Fukuoka S."/>
            <person name="Nishikawa H."/>
            <person name="Benno Y."/>
        </authorList>
    </citation>
    <scope>NUCLEOTIDE SEQUENCE</scope>
    <source>
        <strain evidence="2">MM59</strain>
    </source>
</reference>
<dbReference type="EMBL" id="AP023420">
    <property type="protein sequence ID" value="BCK84047.1"/>
    <property type="molecule type" value="Genomic_DNA"/>
</dbReference>
<organism evidence="2 3">
    <name type="scientific">Pusillibacter faecalis</name>
    <dbReference type="NCBI Taxonomy" id="2714358"/>
    <lineage>
        <taxon>Bacteria</taxon>
        <taxon>Bacillati</taxon>
        <taxon>Bacillota</taxon>
        <taxon>Clostridia</taxon>
        <taxon>Eubacteriales</taxon>
        <taxon>Oscillospiraceae</taxon>
        <taxon>Pusillibacter</taxon>
    </lineage>
</organism>
<dbReference type="Gene3D" id="3.40.630.30">
    <property type="match status" value="1"/>
</dbReference>
<name>A0A810QCT1_9FIRM</name>
<dbReference type="InterPro" id="IPR051531">
    <property type="entry name" value="N-acetyltransferase"/>
</dbReference>
<evidence type="ECO:0000259" key="1">
    <source>
        <dbReference type="PROSITE" id="PS51186"/>
    </source>
</evidence>
<dbReference type="InterPro" id="IPR016181">
    <property type="entry name" value="Acyl_CoA_acyltransferase"/>
</dbReference>
<dbReference type="InterPro" id="IPR000182">
    <property type="entry name" value="GNAT_dom"/>
</dbReference>
<accession>A0A810QCT1</accession>
<dbReference type="GO" id="GO:0016747">
    <property type="term" value="F:acyltransferase activity, transferring groups other than amino-acyl groups"/>
    <property type="evidence" value="ECO:0007669"/>
    <property type="project" value="InterPro"/>
</dbReference>
<dbReference type="PANTHER" id="PTHR43792:SF1">
    <property type="entry name" value="N-ACETYLTRANSFERASE DOMAIN-CONTAINING PROTEIN"/>
    <property type="match status" value="1"/>
</dbReference>
<dbReference type="RefSeq" id="WP_187029906.1">
    <property type="nucleotide sequence ID" value="NZ_AP023420.1"/>
</dbReference>
<evidence type="ECO:0000313" key="2">
    <source>
        <dbReference type="EMBL" id="BCK84047.1"/>
    </source>
</evidence>
<evidence type="ECO:0000313" key="3">
    <source>
        <dbReference type="Proteomes" id="UP000679848"/>
    </source>
</evidence>
<keyword evidence="3" id="KW-1185">Reference proteome</keyword>
<dbReference type="Proteomes" id="UP000679848">
    <property type="component" value="Chromosome"/>
</dbReference>
<proteinExistence type="predicted"/>
<dbReference type="AlphaFoldDB" id="A0A810QCT1"/>
<dbReference type="PROSITE" id="PS51186">
    <property type="entry name" value="GNAT"/>
    <property type="match status" value="1"/>
</dbReference>
<feature type="domain" description="N-acetyltransferase" evidence="1">
    <location>
        <begin position="9"/>
        <end position="171"/>
    </location>
</feature>
<dbReference type="SUPFAM" id="SSF55729">
    <property type="entry name" value="Acyl-CoA N-acyltransferases (Nat)"/>
    <property type="match status" value="1"/>
</dbReference>
<dbReference type="Pfam" id="PF13302">
    <property type="entry name" value="Acetyltransf_3"/>
    <property type="match status" value="1"/>
</dbReference>
<sequence>MTPLCTRRLLLRELQQADLPAVARLLQNETAMYAYKHAFTDADVQAWLDRQRRRYAAHGFGLWAVVLRETGAVIGQAGLTYQPYLDTQVLEVGYLLEPAYWRRGYATEAARACRDYAFGSLGEDKVSSIIKSDNAPSIRVAERLGMTREAEFTARYFSGEQPHVLYSVRRADAAACFFAGSMLP</sequence>
<dbReference type="KEGG" id="pfaa:MM59RIKEN_13660"/>
<protein>
    <submittedName>
        <fullName evidence="2">Acetyltransferase</fullName>
    </submittedName>
</protein>
<gene>
    <name evidence="2" type="ORF">MM59RIKEN_13660</name>
</gene>